<dbReference type="CDD" id="cd00487">
    <property type="entry name" value="Pep_deformylase"/>
    <property type="match status" value="1"/>
</dbReference>
<dbReference type="EC" id="3.5.1.88" evidence="2"/>
<dbReference type="PIRSF" id="PIRSF004749">
    <property type="entry name" value="Pep_def"/>
    <property type="match status" value="1"/>
</dbReference>
<evidence type="ECO:0000256" key="1">
    <source>
        <dbReference type="ARBA" id="ARBA00010759"/>
    </source>
</evidence>
<keyword evidence="2" id="KW-0408">Iron</keyword>
<dbReference type="PANTHER" id="PTHR10458">
    <property type="entry name" value="PEPTIDE DEFORMYLASE"/>
    <property type="match status" value="1"/>
</dbReference>
<feature type="binding site" evidence="2">
    <location>
        <position position="139"/>
    </location>
    <ligand>
        <name>Fe cation</name>
        <dbReference type="ChEBI" id="CHEBI:24875"/>
    </ligand>
</feature>
<evidence type="ECO:0000256" key="3">
    <source>
        <dbReference type="SAM" id="MobiDB-lite"/>
    </source>
</evidence>
<evidence type="ECO:0000256" key="2">
    <source>
        <dbReference type="HAMAP-Rule" id="MF_00163"/>
    </source>
</evidence>
<keyword evidence="2" id="KW-0648">Protein biosynthesis</keyword>
<dbReference type="EMBL" id="VRYY01000010">
    <property type="protein sequence ID" value="MBG3875537.1"/>
    <property type="molecule type" value="Genomic_DNA"/>
</dbReference>
<dbReference type="NCBIfam" id="NF001159">
    <property type="entry name" value="PRK00150.1-3"/>
    <property type="match status" value="1"/>
</dbReference>
<keyword evidence="2 4" id="KW-0378">Hydrolase</keyword>
<evidence type="ECO:0000313" key="5">
    <source>
        <dbReference type="Proteomes" id="UP001194469"/>
    </source>
</evidence>
<dbReference type="SUPFAM" id="SSF56420">
    <property type="entry name" value="Peptide deformylase"/>
    <property type="match status" value="1"/>
</dbReference>
<name>A0ABS0IZC2_9BACT</name>
<protein>
    <recommendedName>
        <fullName evidence="2">Peptide deformylase</fullName>
        <shortName evidence="2">PDF</shortName>
        <ecNumber evidence="2">3.5.1.88</ecNumber>
    </recommendedName>
    <alternativeName>
        <fullName evidence="2">Polypeptide deformylase</fullName>
    </alternativeName>
</protein>
<organism evidence="4 5">
    <name type="scientific">Nitratidesulfovibrio oxamicus</name>
    <dbReference type="NCBI Taxonomy" id="32016"/>
    <lineage>
        <taxon>Bacteria</taxon>
        <taxon>Pseudomonadati</taxon>
        <taxon>Thermodesulfobacteriota</taxon>
        <taxon>Desulfovibrionia</taxon>
        <taxon>Desulfovibrionales</taxon>
        <taxon>Desulfovibrionaceae</taxon>
        <taxon>Nitratidesulfovibrio</taxon>
    </lineage>
</organism>
<keyword evidence="5" id="KW-1185">Reference proteome</keyword>
<evidence type="ECO:0000313" key="4">
    <source>
        <dbReference type="EMBL" id="MBG3875537.1"/>
    </source>
</evidence>
<feature type="compositionally biased region" description="Low complexity" evidence="3">
    <location>
        <begin position="173"/>
        <end position="184"/>
    </location>
</feature>
<comment type="caution">
    <text evidence="4">The sequence shown here is derived from an EMBL/GenBank/DDBJ whole genome shotgun (WGS) entry which is preliminary data.</text>
</comment>
<dbReference type="Gene3D" id="3.90.45.10">
    <property type="entry name" value="Peptide deformylase"/>
    <property type="match status" value="1"/>
</dbReference>
<feature type="binding site" evidence="2">
    <location>
        <position position="135"/>
    </location>
    <ligand>
        <name>Fe cation</name>
        <dbReference type="ChEBI" id="CHEBI:24875"/>
    </ligand>
</feature>
<comment type="cofactor">
    <cofactor evidence="2">
        <name>Fe(2+)</name>
        <dbReference type="ChEBI" id="CHEBI:29033"/>
    </cofactor>
    <text evidence="2">Binds 1 Fe(2+) ion.</text>
</comment>
<comment type="function">
    <text evidence="2">Removes the formyl group from the N-terminal Met of newly synthesized proteins. Requires at least a dipeptide for an efficient rate of reaction. N-terminal L-methionine is a prerequisite for activity but the enzyme has broad specificity at other positions.</text>
</comment>
<dbReference type="RefSeq" id="WP_196607819.1">
    <property type="nucleotide sequence ID" value="NZ_VRYY01000010.1"/>
</dbReference>
<comment type="similarity">
    <text evidence="1 2">Belongs to the polypeptide deformylase family.</text>
</comment>
<reference evidence="4 5" key="1">
    <citation type="submission" date="2019-08" db="EMBL/GenBank/DDBJ databases">
        <authorList>
            <person name="Luo N."/>
        </authorList>
    </citation>
    <scope>NUCLEOTIDE SEQUENCE [LARGE SCALE GENOMIC DNA]</scope>
    <source>
        <strain evidence="4 5">NCIMB 9442</strain>
    </source>
</reference>
<feature type="binding site" evidence="2">
    <location>
        <position position="92"/>
    </location>
    <ligand>
        <name>Fe cation</name>
        <dbReference type="ChEBI" id="CHEBI:24875"/>
    </ligand>
</feature>
<dbReference type="PRINTS" id="PR01576">
    <property type="entry name" value="PDEFORMYLASE"/>
</dbReference>
<keyword evidence="2" id="KW-0479">Metal-binding</keyword>
<dbReference type="GO" id="GO:0042586">
    <property type="term" value="F:peptide deformylase activity"/>
    <property type="evidence" value="ECO:0007669"/>
    <property type="project" value="UniProtKB-EC"/>
</dbReference>
<dbReference type="InterPro" id="IPR036821">
    <property type="entry name" value="Peptide_deformylase_sf"/>
</dbReference>
<accession>A0ABS0IZC2</accession>
<dbReference type="NCBIfam" id="TIGR00079">
    <property type="entry name" value="pept_deformyl"/>
    <property type="match status" value="1"/>
</dbReference>
<dbReference type="PANTHER" id="PTHR10458:SF22">
    <property type="entry name" value="PEPTIDE DEFORMYLASE"/>
    <property type="match status" value="1"/>
</dbReference>
<comment type="catalytic activity">
    <reaction evidence="2">
        <text>N-terminal N-formyl-L-methionyl-[peptide] + H2O = N-terminal L-methionyl-[peptide] + formate</text>
        <dbReference type="Rhea" id="RHEA:24420"/>
        <dbReference type="Rhea" id="RHEA-COMP:10639"/>
        <dbReference type="Rhea" id="RHEA-COMP:10640"/>
        <dbReference type="ChEBI" id="CHEBI:15377"/>
        <dbReference type="ChEBI" id="CHEBI:15740"/>
        <dbReference type="ChEBI" id="CHEBI:49298"/>
        <dbReference type="ChEBI" id="CHEBI:64731"/>
        <dbReference type="EC" id="3.5.1.88"/>
    </reaction>
</comment>
<feature type="active site" evidence="2">
    <location>
        <position position="136"/>
    </location>
</feature>
<gene>
    <name evidence="2 4" type="primary">def</name>
    <name evidence="4" type="ORF">FVW20_00470</name>
</gene>
<dbReference type="Pfam" id="PF01327">
    <property type="entry name" value="Pep_deformylase"/>
    <property type="match status" value="1"/>
</dbReference>
<dbReference type="HAMAP" id="MF_00163">
    <property type="entry name" value="Pep_deformylase"/>
    <property type="match status" value="1"/>
</dbReference>
<proteinExistence type="inferred from homology"/>
<dbReference type="Proteomes" id="UP001194469">
    <property type="component" value="Unassembled WGS sequence"/>
</dbReference>
<feature type="region of interest" description="Disordered" evidence="3">
    <location>
        <begin position="163"/>
        <end position="184"/>
    </location>
</feature>
<dbReference type="InterPro" id="IPR023635">
    <property type="entry name" value="Peptide_deformylase"/>
</dbReference>
<sequence length="184" mass="20532">MIREVLQYPDPRLAVECEDITEITDEIRQLAADMAETMYRQDGIGLAAPQVGEHCRLIVVDVSGPEKREALMTFVNPRLELTGEKIDSEEGCLSVPGGYRATVTRSDTVRLTARDLDGNEVCMDVDGLLAVCLQHEVDHLKGTLFIDHISRLKRTLYDSRVKKMQKNAPRPMPTAAARPRTGAR</sequence>